<keyword evidence="5 10" id="KW-1133">Transmembrane helix</keyword>
<feature type="compositionally biased region" description="Acidic residues" evidence="9">
    <location>
        <begin position="934"/>
        <end position="957"/>
    </location>
</feature>
<dbReference type="InterPro" id="IPR046342">
    <property type="entry name" value="CBS_dom_sf"/>
</dbReference>
<comment type="caution">
    <text evidence="11">The sequence shown here is derived from an EMBL/GenBank/DDBJ whole genome shotgun (WGS) entry which is preliminary data.</text>
</comment>
<dbReference type="PRINTS" id="PR00762">
    <property type="entry name" value="CLCHANNEL"/>
</dbReference>
<feature type="compositionally biased region" description="Basic residues" evidence="9">
    <location>
        <begin position="976"/>
        <end position="988"/>
    </location>
</feature>
<name>A0ABD2I9Z5_HETSC</name>
<dbReference type="InterPro" id="IPR050970">
    <property type="entry name" value="Cl_channel_volt-gated"/>
</dbReference>
<feature type="region of interest" description="Disordered" evidence="9">
    <location>
        <begin position="822"/>
        <end position="862"/>
    </location>
</feature>
<dbReference type="Gene3D" id="3.10.580.10">
    <property type="entry name" value="CBS-domain"/>
    <property type="match status" value="2"/>
</dbReference>
<dbReference type="GO" id="GO:0016020">
    <property type="term" value="C:membrane"/>
    <property type="evidence" value="ECO:0007669"/>
    <property type="project" value="UniProtKB-SubCell"/>
</dbReference>
<keyword evidence="3 10" id="KW-0812">Transmembrane</keyword>
<feature type="region of interest" description="Disordered" evidence="9">
    <location>
        <begin position="895"/>
        <end position="995"/>
    </location>
</feature>
<evidence type="ECO:0000313" key="12">
    <source>
        <dbReference type="Proteomes" id="UP001620645"/>
    </source>
</evidence>
<keyword evidence="7 10" id="KW-0472">Membrane</keyword>
<dbReference type="SUPFAM" id="SSF54631">
    <property type="entry name" value="CBS-domain pair"/>
    <property type="match status" value="1"/>
</dbReference>
<evidence type="ECO:0000256" key="1">
    <source>
        <dbReference type="ARBA" id="ARBA00004141"/>
    </source>
</evidence>
<keyword evidence="6" id="KW-0406">Ion transport</keyword>
<keyword evidence="8" id="KW-0868">Chloride</keyword>
<gene>
    <name evidence="11" type="ORF">niasHS_013163</name>
</gene>
<protein>
    <recommendedName>
        <fullName evidence="13">Chloride channel protein</fullName>
    </recommendedName>
</protein>
<evidence type="ECO:0000256" key="6">
    <source>
        <dbReference type="ARBA" id="ARBA00023065"/>
    </source>
</evidence>
<evidence type="ECO:0000256" key="9">
    <source>
        <dbReference type="SAM" id="MobiDB-lite"/>
    </source>
</evidence>
<feature type="transmembrane region" description="Helical" evidence="10">
    <location>
        <begin position="470"/>
        <end position="497"/>
    </location>
</feature>
<evidence type="ECO:0008006" key="13">
    <source>
        <dbReference type="Google" id="ProtNLM"/>
    </source>
</evidence>
<feature type="transmembrane region" description="Helical" evidence="10">
    <location>
        <begin position="412"/>
        <end position="433"/>
    </location>
</feature>
<dbReference type="InterPro" id="IPR014743">
    <property type="entry name" value="Cl-channel_core"/>
</dbReference>
<proteinExistence type="predicted"/>
<dbReference type="SUPFAM" id="SSF81340">
    <property type="entry name" value="Clc chloride channel"/>
    <property type="match status" value="1"/>
</dbReference>
<dbReference type="GO" id="GO:0006811">
    <property type="term" value="P:monoatomic ion transport"/>
    <property type="evidence" value="ECO:0007669"/>
    <property type="project" value="UniProtKB-KW"/>
</dbReference>
<dbReference type="InterPro" id="IPR001807">
    <property type="entry name" value="ClC"/>
</dbReference>
<evidence type="ECO:0000256" key="10">
    <source>
        <dbReference type="SAM" id="Phobius"/>
    </source>
</evidence>
<feature type="transmembrane region" description="Helical" evidence="10">
    <location>
        <begin position="504"/>
        <end position="524"/>
    </location>
</feature>
<evidence type="ECO:0000256" key="7">
    <source>
        <dbReference type="ARBA" id="ARBA00023136"/>
    </source>
</evidence>
<reference evidence="11 12" key="1">
    <citation type="submission" date="2024-10" db="EMBL/GenBank/DDBJ databases">
        <authorList>
            <person name="Kim D."/>
        </authorList>
    </citation>
    <scope>NUCLEOTIDE SEQUENCE [LARGE SCALE GENOMIC DNA]</scope>
    <source>
        <strain evidence="11">Taebaek</strain>
    </source>
</reference>
<comment type="subcellular location">
    <subcellularLocation>
        <location evidence="1">Membrane</location>
        <topology evidence="1">Multi-pass membrane protein</topology>
    </subcellularLocation>
</comment>
<feature type="region of interest" description="Disordered" evidence="9">
    <location>
        <begin position="1"/>
        <end position="22"/>
    </location>
</feature>
<sequence length="995" mass="109466">MKHRRRLGGFAGLKSAHGERQRRRWADPLVTVASKNDLASEGMADDGKSNGISCRQTLLPADPEETAENKEETLAQLLKRHLRNLVHFFVEDWFISGMLGFITAALSISVDVGYEYLNHYRAILFDFARDYDVIDRSVSSVHFGIAIARFCSGSGIPEVKVIMNGFMLQNYLSFRTLVAKMLSLTLTLGSGLPVGKEGPFVHMGAIVGTLLSKVTRAWQSSAFFSNEGREFEILSSGCSVGIACTFSSPAGGTITAYYQTSFPNEVFLVEEIPIFVLVGLLSGLFGALFVVVHRRIAYFKRRNRTFRAIFGKNSLSFTIFMALIVGIVTFPDGFGRFIAGKYTFRETLGDFISNCTMTLYNVTSMGCGGKVIQRWTIEDLWEEEGPRRKSVLDSIDESTDTTAFMPNPFPVLFGYLLVNFFLVAICITLALPAGIFVPSFVIGACGGRIIGELMVVVFPEGIRGSDGPQIYPGLYAVVGAAAYTGAVTHSLSIAVIVCETTGQLCALLPVLVALMVANAVSSFLQPSIYESIINIRKLPHLAELPPSRISVHTLKVEQIMVRDVVFVTKLTTYKELRELLICTPHLRSYPLVTDEEERILLGSVARKYLHYLLTSHLGPDPALLLHGSRRRKSRTMSGFSESTFHRNSTPNNTLAATAVPANYKMSMINDRNLFGNTLLSISPLHDDQNKSGRLVPLLMRHQKEAKSINQQQAFLGRSTSVRDRAAQLRKPIDLDEVAIDAAPFQLVIGTSLYRVHTLFALLGLNHAYVTNRGRLVGVVALRELRAALAHIYTRGALPTAQSMSRLRLNSLNFGLCSTDRSRVNSGEGNSDNLNGNSLRTAMSPTSFSGPLTQSTTVTGEETSDGTLQNIFLTDETQRILSLDETLSKFLITCPLRSSPSSSSPSSSHKSSPLPRPAMALAPSEDGTKVSVKEGEEEESEEDEPQWDEEAEIGEEEAPNAVAKRNVPSGDDSTTTRRQKQRQRHSLRRTHSDSET</sequence>
<keyword evidence="4" id="KW-0677">Repeat</keyword>
<dbReference type="Pfam" id="PF00654">
    <property type="entry name" value="Voltage_CLC"/>
    <property type="match status" value="2"/>
</dbReference>
<feature type="compositionally biased region" description="Low complexity" evidence="9">
    <location>
        <begin position="895"/>
        <end position="912"/>
    </location>
</feature>
<evidence type="ECO:0000256" key="4">
    <source>
        <dbReference type="ARBA" id="ARBA00022737"/>
    </source>
</evidence>
<feature type="compositionally biased region" description="Polar residues" evidence="9">
    <location>
        <begin position="823"/>
        <end position="862"/>
    </location>
</feature>
<evidence type="ECO:0000256" key="2">
    <source>
        <dbReference type="ARBA" id="ARBA00022448"/>
    </source>
</evidence>
<dbReference type="PANTHER" id="PTHR45720:SF5">
    <property type="entry name" value="CHLORIDE CHANNEL PROTEIN"/>
    <property type="match status" value="1"/>
</dbReference>
<dbReference type="PANTHER" id="PTHR45720">
    <property type="entry name" value="CHLORIDE CHANNEL PROTEIN 2"/>
    <property type="match status" value="1"/>
</dbReference>
<evidence type="ECO:0000256" key="5">
    <source>
        <dbReference type="ARBA" id="ARBA00022989"/>
    </source>
</evidence>
<dbReference type="AlphaFoldDB" id="A0ABD2I9Z5"/>
<keyword evidence="12" id="KW-1185">Reference proteome</keyword>
<feature type="transmembrane region" description="Helical" evidence="10">
    <location>
        <begin position="272"/>
        <end position="292"/>
    </location>
</feature>
<organism evidence="11 12">
    <name type="scientific">Heterodera schachtii</name>
    <name type="common">Sugarbeet cyst nematode worm</name>
    <name type="synonym">Tylenchus schachtii</name>
    <dbReference type="NCBI Taxonomy" id="97005"/>
    <lineage>
        <taxon>Eukaryota</taxon>
        <taxon>Metazoa</taxon>
        <taxon>Ecdysozoa</taxon>
        <taxon>Nematoda</taxon>
        <taxon>Chromadorea</taxon>
        <taxon>Rhabditida</taxon>
        <taxon>Tylenchina</taxon>
        <taxon>Tylenchomorpha</taxon>
        <taxon>Tylenchoidea</taxon>
        <taxon>Heteroderidae</taxon>
        <taxon>Heteroderinae</taxon>
        <taxon>Heterodera</taxon>
    </lineage>
</organism>
<evidence type="ECO:0000256" key="3">
    <source>
        <dbReference type="ARBA" id="ARBA00022692"/>
    </source>
</evidence>
<keyword evidence="2" id="KW-0813">Transport</keyword>
<accession>A0ABD2I9Z5</accession>
<dbReference type="Gene3D" id="1.10.3080.10">
    <property type="entry name" value="Clc chloride channel"/>
    <property type="match status" value="2"/>
</dbReference>
<evidence type="ECO:0000313" key="11">
    <source>
        <dbReference type="EMBL" id="KAL3077174.1"/>
    </source>
</evidence>
<feature type="transmembrane region" description="Helical" evidence="10">
    <location>
        <begin position="440"/>
        <end position="458"/>
    </location>
</feature>
<evidence type="ECO:0000256" key="8">
    <source>
        <dbReference type="ARBA" id="ARBA00023214"/>
    </source>
</evidence>
<dbReference type="Proteomes" id="UP001620645">
    <property type="component" value="Unassembled WGS sequence"/>
</dbReference>
<feature type="transmembrane region" description="Helical" evidence="10">
    <location>
        <begin position="313"/>
        <end position="331"/>
    </location>
</feature>
<dbReference type="EMBL" id="JBICCN010000327">
    <property type="protein sequence ID" value="KAL3077174.1"/>
    <property type="molecule type" value="Genomic_DNA"/>
</dbReference>